<evidence type="ECO:0000313" key="2">
    <source>
        <dbReference type="EMBL" id="GAA4466432.1"/>
    </source>
</evidence>
<dbReference type="Pfam" id="PF05751">
    <property type="entry name" value="FixH"/>
    <property type="match status" value="1"/>
</dbReference>
<feature type="transmembrane region" description="Helical" evidence="1">
    <location>
        <begin position="12"/>
        <end position="30"/>
    </location>
</feature>
<dbReference type="Proteomes" id="UP001500067">
    <property type="component" value="Unassembled WGS sequence"/>
</dbReference>
<reference evidence="3" key="1">
    <citation type="journal article" date="2019" name="Int. J. Syst. Evol. Microbiol.">
        <title>The Global Catalogue of Microorganisms (GCM) 10K type strain sequencing project: providing services to taxonomists for standard genome sequencing and annotation.</title>
        <authorList>
            <consortium name="The Broad Institute Genomics Platform"/>
            <consortium name="The Broad Institute Genome Sequencing Center for Infectious Disease"/>
            <person name="Wu L."/>
            <person name="Ma J."/>
        </authorList>
    </citation>
    <scope>NUCLEOTIDE SEQUENCE [LARGE SCALE GENOMIC DNA]</scope>
    <source>
        <strain evidence="3">JCM 32105</strain>
    </source>
</reference>
<sequence length="149" mass="16903">MTIKFGWGWKIALLYSSFVVMMLVLVFASTRQKFDLVSKDYYKEEIEYQKVIDAGRNQAGLSGIMTIKASDLSVEIGFPSDLAGKPVAGTVVFYSAVSKDMDRKYPIETQENKMTIDRSALQHTIYKVKVSYTVDGTNYYNEHDLDLSK</sequence>
<proteinExistence type="predicted"/>
<comment type="caution">
    <text evidence="2">The sequence shown here is derived from an EMBL/GenBank/DDBJ whole genome shotgun (WGS) entry which is preliminary data.</text>
</comment>
<gene>
    <name evidence="2" type="ORF">GCM10023093_20570</name>
</gene>
<evidence type="ECO:0008006" key="4">
    <source>
        <dbReference type="Google" id="ProtNLM"/>
    </source>
</evidence>
<dbReference type="EMBL" id="BAABFA010000011">
    <property type="protein sequence ID" value="GAA4466432.1"/>
    <property type="molecule type" value="Genomic_DNA"/>
</dbReference>
<protein>
    <recommendedName>
        <fullName evidence="4">FixH protein</fullName>
    </recommendedName>
</protein>
<keyword evidence="1" id="KW-1133">Transmembrane helix</keyword>
<evidence type="ECO:0000313" key="3">
    <source>
        <dbReference type="Proteomes" id="UP001500067"/>
    </source>
</evidence>
<organism evidence="2 3">
    <name type="scientific">Nemorincola caseinilytica</name>
    <dbReference type="NCBI Taxonomy" id="2054315"/>
    <lineage>
        <taxon>Bacteria</taxon>
        <taxon>Pseudomonadati</taxon>
        <taxon>Bacteroidota</taxon>
        <taxon>Chitinophagia</taxon>
        <taxon>Chitinophagales</taxon>
        <taxon>Chitinophagaceae</taxon>
        <taxon>Nemorincola</taxon>
    </lineage>
</organism>
<dbReference type="InterPro" id="IPR008620">
    <property type="entry name" value="FixH"/>
</dbReference>
<keyword evidence="1" id="KW-0472">Membrane</keyword>
<evidence type="ECO:0000256" key="1">
    <source>
        <dbReference type="SAM" id="Phobius"/>
    </source>
</evidence>
<name>A0ABP8NJ76_9BACT</name>
<dbReference type="RefSeq" id="WP_345082639.1">
    <property type="nucleotide sequence ID" value="NZ_BAABFA010000011.1"/>
</dbReference>
<keyword evidence="3" id="KW-1185">Reference proteome</keyword>
<keyword evidence="1" id="KW-0812">Transmembrane</keyword>
<accession>A0ABP8NJ76</accession>